<dbReference type="EMBL" id="PDLM01000001">
    <property type="protein sequence ID" value="RDW88524.1"/>
    <property type="molecule type" value="Genomic_DNA"/>
</dbReference>
<sequence>MIMRLRNYRLLQEINKKVSKELKRRRQEMAPNIVPLATKIVRKIRGLLCCKAEKEPVLHYYKTPVPGIYEEIPRRGRYLLYMRADPGKKEHPTGPNFNDLFLSKTREVETMTHKTKDFDGKSFISDTFCAADNDLVSAQDKRLLARARIHSGSSSLSWSSMARVMRANHSSIDLDGFFELQQPLHVQYCKDLDRLMFSDEIQRRTLVTEIEMIEPCYGLKRNGEVRIVEREFLLLDDACSWVLTGRAPADHDFISKKRQMKRIKLTEYDQTRLFIMGDGEAETMRPQTTAETTKSLESIIENEGISLCFPRSVNRPSDFYAEVNEYYLLRQQKVQDMKKMDRL</sequence>
<organism evidence="1 2">
    <name type="scientific">Coleophoma cylindrospora</name>
    <dbReference type="NCBI Taxonomy" id="1849047"/>
    <lineage>
        <taxon>Eukaryota</taxon>
        <taxon>Fungi</taxon>
        <taxon>Dikarya</taxon>
        <taxon>Ascomycota</taxon>
        <taxon>Pezizomycotina</taxon>
        <taxon>Leotiomycetes</taxon>
        <taxon>Helotiales</taxon>
        <taxon>Dermateaceae</taxon>
        <taxon>Coleophoma</taxon>
    </lineage>
</organism>
<gene>
    <name evidence="1" type="ORF">BP6252_00556</name>
</gene>
<accession>A0A3D8SQP7</accession>
<dbReference type="OrthoDB" id="3548789at2759"/>
<dbReference type="AlphaFoldDB" id="A0A3D8SQP7"/>
<name>A0A3D8SQP7_9HELO</name>
<protein>
    <submittedName>
        <fullName evidence="1">Uncharacterized protein</fullName>
    </submittedName>
</protein>
<evidence type="ECO:0000313" key="1">
    <source>
        <dbReference type="EMBL" id="RDW88524.1"/>
    </source>
</evidence>
<dbReference type="Proteomes" id="UP000256645">
    <property type="component" value="Unassembled WGS sequence"/>
</dbReference>
<keyword evidence="2" id="KW-1185">Reference proteome</keyword>
<proteinExistence type="predicted"/>
<evidence type="ECO:0000313" key="2">
    <source>
        <dbReference type="Proteomes" id="UP000256645"/>
    </source>
</evidence>
<reference evidence="1 2" key="1">
    <citation type="journal article" date="2018" name="IMA Fungus">
        <title>IMA Genome-F 9: Draft genome sequence of Annulohypoxylon stygium, Aspergillus mulundensis, Berkeleyomyces basicola (syn. Thielaviopsis basicola), Ceratocystis smalleyi, two Cercospora beticola strains, Coleophoma cylindrospora, Fusarium fracticaudum, Phialophora cf. hyalina, and Morchella septimelata.</title>
        <authorList>
            <person name="Wingfield B.D."/>
            <person name="Bills G.F."/>
            <person name="Dong Y."/>
            <person name="Huang W."/>
            <person name="Nel W.J."/>
            <person name="Swalarsk-Parry B.S."/>
            <person name="Vaghefi N."/>
            <person name="Wilken P.M."/>
            <person name="An Z."/>
            <person name="de Beer Z.W."/>
            <person name="De Vos L."/>
            <person name="Chen L."/>
            <person name="Duong T.A."/>
            <person name="Gao Y."/>
            <person name="Hammerbacher A."/>
            <person name="Kikkert J.R."/>
            <person name="Li Y."/>
            <person name="Li H."/>
            <person name="Li K."/>
            <person name="Li Q."/>
            <person name="Liu X."/>
            <person name="Ma X."/>
            <person name="Naidoo K."/>
            <person name="Pethybridge S.J."/>
            <person name="Sun J."/>
            <person name="Steenkamp E.T."/>
            <person name="van der Nest M.A."/>
            <person name="van Wyk S."/>
            <person name="Wingfield M.J."/>
            <person name="Xiong C."/>
            <person name="Yue Q."/>
            <person name="Zhang X."/>
        </authorList>
    </citation>
    <scope>NUCLEOTIDE SEQUENCE [LARGE SCALE GENOMIC DNA]</scope>
    <source>
        <strain evidence="1 2">BP6252</strain>
    </source>
</reference>
<comment type="caution">
    <text evidence="1">The sequence shown here is derived from an EMBL/GenBank/DDBJ whole genome shotgun (WGS) entry which is preliminary data.</text>
</comment>